<dbReference type="RefSeq" id="WP_181268284.1">
    <property type="nucleotide sequence ID" value="NZ_BAAAGB010000001.1"/>
</dbReference>
<protein>
    <recommendedName>
        <fullName evidence="4">Lysozyme inhibitor LprI N-terminal domain-containing protein</fullName>
    </recommendedName>
</protein>
<dbReference type="AlphaFoldDB" id="A0A7V8U9K9"/>
<dbReference type="Pfam" id="PF00805">
    <property type="entry name" value="Pentapeptide"/>
    <property type="match status" value="1"/>
</dbReference>
<keyword evidence="3" id="KW-1185">Reference proteome</keyword>
<name>A0A7V8U9K9_9SPHN</name>
<dbReference type="Gene3D" id="2.160.20.80">
    <property type="entry name" value="E3 ubiquitin-protein ligase SopA"/>
    <property type="match status" value="1"/>
</dbReference>
<feature type="chain" id="PRO_5031003749" description="Lysozyme inhibitor LprI N-terminal domain-containing protein" evidence="1">
    <location>
        <begin position="21"/>
        <end position="517"/>
    </location>
</feature>
<dbReference type="EMBL" id="VDES01000003">
    <property type="protein sequence ID" value="MBA1375876.1"/>
    <property type="molecule type" value="Genomic_DNA"/>
</dbReference>
<evidence type="ECO:0008006" key="4">
    <source>
        <dbReference type="Google" id="ProtNLM"/>
    </source>
</evidence>
<dbReference type="Proteomes" id="UP000589292">
    <property type="component" value="Unassembled WGS sequence"/>
</dbReference>
<dbReference type="PANTHER" id="PTHR14136">
    <property type="entry name" value="BTB_POZ DOMAIN-CONTAINING PROTEIN KCTD9"/>
    <property type="match status" value="1"/>
</dbReference>
<evidence type="ECO:0000256" key="1">
    <source>
        <dbReference type="SAM" id="SignalP"/>
    </source>
</evidence>
<proteinExistence type="predicted"/>
<dbReference type="InterPro" id="IPR001646">
    <property type="entry name" value="5peptide_repeat"/>
</dbReference>
<dbReference type="InterPro" id="IPR051082">
    <property type="entry name" value="Pentapeptide-BTB/POZ_domain"/>
</dbReference>
<gene>
    <name evidence="2" type="ORF">FG486_16145</name>
</gene>
<accession>A0A7V8U9K9</accession>
<evidence type="ECO:0000313" key="3">
    <source>
        <dbReference type="Proteomes" id="UP000589292"/>
    </source>
</evidence>
<sequence length="517" mass="55269">MLRSLAVLCAAWCMTAPALAQTSVPCETMLGDLWGETEPQTGTATVDGTTLRSPAELAKAVGKGAVVQGGKFAGWDFRRLSLTNACFVEADLQRSQWDDARAPGIGFIKSNLTGASLAGIKAPGILLRDANLSDVQATKADFSGGKLEGGWFEGSIDGLNLDGANLSRFDFSCGITLSDGCPLYGSDKLMSARGANLTRAKLSSFHRYGLRDIALEDAMLDRTEISPAQLASLKGLVISHPLVLVGGDNRLELTAAEAQSLTDDIAMADPAVRDPSFDCSKATSVAERTICLPDNRDLADADRLLARTFAEARKANPGIVAEQRQWLKQRDGCMSEEFPSDCLRNAYAKRQGQLLGALGEGNWLKPGEAALFIDDELPVSEAMRRSQLFARLAPLLAQASMGYAYVERQVDGRYDANGESIGANAHTCTLGASGLNLDPLTGWYSVRDSESNRQVRVVQIDGDWLRVFADGHPYGEDAEGSADYASCGARAAFGPMRRIALPADILKTYAERAASGQ</sequence>
<keyword evidence="1" id="KW-0732">Signal</keyword>
<organism evidence="2 3">
    <name type="scientific">Sphingomonas ursincola</name>
    <dbReference type="NCBI Taxonomy" id="56361"/>
    <lineage>
        <taxon>Bacteria</taxon>
        <taxon>Pseudomonadati</taxon>
        <taxon>Pseudomonadota</taxon>
        <taxon>Alphaproteobacteria</taxon>
        <taxon>Sphingomonadales</taxon>
        <taxon>Sphingomonadaceae</taxon>
        <taxon>Sphingomonas</taxon>
    </lineage>
</organism>
<comment type="caution">
    <text evidence="2">The sequence shown here is derived from an EMBL/GenBank/DDBJ whole genome shotgun (WGS) entry which is preliminary data.</text>
</comment>
<reference evidence="2 3" key="1">
    <citation type="journal article" date="1994" name="Int. J. Syst. Bacteriol.">
        <title>Phylogenetic positions of novel aerobic, bacteriochlorophyll a-containing bacteria and description of Roseococcus thiosulfatophilus gen. nov., sp. nov., Erythromicrobium ramosum gen. nov., sp. nov., and Erythrobacter litoralis sp. nov.</title>
        <authorList>
            <person name="Yurkov V."/>
            <person name="Stackebrandt E."/>
            <person name="Holmes A."/>
            <person name="Fuerst J.A."/>
            <person name="Hugenholtz P."/>
            <person name="Golecki J."/>
            <person name="Gad'on N."/>
            <person name="Gorlenko V.M."/>
            <person name="Kompantseva E.I."/>
            <person name="Drews G."/>
        </authorList>
    </citation>
    <scope>NUCLEOTIDE SEQUENCE [LARGE SCALE GENOMIC DNA]</scope>
    <source>
        <strain evidence="2 3">KR-99</strain>
    </source>
</reference>
<feature type="signal peptide" evidence="1">
    <location>
        <begin position="1"/>
        <end position="20"/>
    </location>
</feature>
<evidence type="ECO:0000313" key="2">
    <source>
        <dbReference type="EMBL" id="MBA1375876.1"/>
    </source>
</evidence>
<dbReference type="PANTHER" id="PTHR14136:SF17">
    <property type="entry name" value="BTB_POZ DOMAIN-CONTAINING PROTEIN KCTD9"/>
    <property type="match status" value="1"/>
</dbReference>
<dbReference type="SUPFAM" id="SSF141571">
    <property type="entry name" value="Pentapeptide repeat-like"/>
    <property type="match status" value="1"/>
</dbReference>